<dbReference type="InterPro" id="IPR001387">
    <property type="entry name" value="Cro/C1-type_HTH"/>
</dbReference>
<dbReference type="Proteomes" id="UP001161406">
    <property type="component" value="Unassembled WGS sequence"/>
</dbReference>
<protein>
    <recommendedName>
        <fullName evidence="1">HTH cro/C1-type domain-containing protein</fullName>
    </recommendedName>
</protein>
<accession>A0ABQ5UAS5</accession>
<reference evidence="2" key="2">
    <citation type="submission" date="2023-01" db="EMBL/GenBank/DDBJ databases">
        <title>Draft genome sequence of Devosia yakushimensis strain NBRC 103855.</title>
        <authorList>
            <person name="Sun Q."/>
            <person name="Mori K."/>
        </authorList>
    </citation>
    <scope>NUCLEOTIDE SEQUENCE</scope>
    <source>
        <strain evidence="2">NBRC 103855</strain>
    </source>
</reference>
<gene>
    <name evidence="2" type="ORF">GCM10007913_11570</name>
</gene>
<evidence type="ECO:0000259" key="1">
    <source>
        <dbReference type="PROSITE" id="PS50943"/>
    </source>
</evidence>
<comment type="caution">
    <text evidence="2">The sequence shown here is derived from an EMBL/GenBank/DDBJ whole genome shotgun (WGS) entry which is preliminary data.</text>
</comment>
<dbReference type="Gene3D" id="1.10.260.40">
    <property type="entry name" value="lambda repressor-like DNA-binding domains"/>
    <property type="match status" value="1"/>
</dbReference>
<evidence type="ECO:0000313" key="3">
    <source>
        <dbReference type="Proteomes" id="UP001161406"/>
    </source>
</evidence>
<dbReference type="SMART" id="SM00530">
    <property type="entry name" value="HTH_XRE"/>
    <property type="match status" value="1"/>
</dbReference>
<evidence type="ECO:0000313" key="2">
    <source>
        <dbReference type="EMBL" id="GLQ09225.1"/>
    </source>
</evidence>
<dbReference type="RefSeq" id="WP_348523172.1">
    <property type="nucleotide sequence ID" value="NZ_BSNG01000001.1"/>
</dbReference>
<reference evidence="2" key="1">
    <citation type="journal article" date="2014" name="Int. J. Syst. Evol. Microbiol.">
        <title>Complete genome of a new Firmicutes species belonging to the dominant human colonic microbiota ('Ruminococcus bicirculans') reveals two chromosomes and a selective capacity to utilize plant glucans.</title>
        <authorList>
            <consortium name="NISC Comparative Sequencing Program"/>
            <person name="Wegmann U."/>
            <person name="Louis P."/>
            <person name="Goesmann A."/>
            <person name="Henrissat B."/>
            <person name="Duncan S.H."/>
            <person name="Flint H.J."/>
        </authorList>
    </citation>
    <scope>NUCLEOTIDE SEQUENCE</scope>
    <source>
        <strain evidence="2">NBRC 103855</strain>
    </source>
</reference>
<dbReference type="CDD" id="cd00093">
    <property type="entry name" value="HTH_XRE"/>
    <property type="match status" value="1"/>
</dbReference>
<organism evidence="2 3">
    <name type="scientific">Devosia yakushimensis</name>
    <dbReference type="NCBI Taxonomy" id="470028"/>
    <lineage>
        <taxon>Bacteria</taxon>
        <taxon>Pseudomonadati</taxon>
        <taxon>Pseudomonadota</taxon>
        <taxon>Alphaproteobacteria</taxon>
        <taxon>Hyphomicrobiales</taxon>
        <taxon>Devosiaceae</taxon>
        <taxon>Devosia</taxon>
    </lineage>
</organism>
<name>A0ABQ5UAS5_9HYPH</name>
<sequence length="104" mass="11682">MLPDMPDTSNQAIGRRLVAVREARGHLQATMAKLMDVSYQRWGNYERGERFPPPDLLARFWQLTGATSDFILFGHMNGLPYELAEKLRATASKKLTDTKDAATG</sequence>
<dbReference type="Pfam" id="PF13560">
    <property type="entry name" value="HTH_31"/>
    <property type="match status" value="1"/>
</dbReference>
<dbReference type="InterPro" id="IPR010982">
    <property type="entry name" value="Lambda_DNA-bd_dom_sf"/>
</dbReference>
<dbReference type="SUPFAM" id="SSF47413">
    <property type="entry name" value="lambda repressor-like DNA-binding domains"/>
    <property type="match status" value="1"/>
</dbReference>
<keyword evidence="3" id="KW-1185">Reference proteome</keyword>
<dbReference type="PROSITE" id="PS50943">
    <property type="entry name" value="HTH_CROC1"/>
    <property type="match status" value="1"/>
</dbReference>
<proteinExistence type="predicted"/>
<dbReference type="EMBL" id="BSNG01000001">
    <property type="protein sequence ID" value="GLQ09225.1"/>
    <property type="molecule type" value="Genomic_DNA"/>
</dbReference>
<feature type="domain" description="HTH cro/C1-type" evidence="1">
    <location>
        <begin position="17"/>
        <end position="71"/>
    </location>
</feature>